<feature type="region of interest" description="Disordered" evidence="1">
    <location>
        <begin position="585"/>
        <end position="700"/>
    </location>
</feature>
<evidence type="ECO:0000313" key="2">
    <source>
        <dbReference type="EMBL" id="EDW94336.2"/>
    </source>
</evidence>
<feature type="compositionally biased region" description="Polar residues" evidence="1">
    <location>
        <begin position="1042"/>
        <end position="1056"/>
    </location>
</feature>
<feature type="region of interest" description="Disordered" evidence="1">
    <location>
        <begin position="99"/>
        <end position="145"/>
    </location>
</feature>
<proteinExistence type="predicted"/>
<feature type="compositionally biased region" description="Basic and acidic residues" evidence="1">
    <location>
        <begin position="1062"/>
        <end position="1075"/>
    </location>
</feature>
<feature type="compositionally biased region" description="Polar residues" evidence="1">
    <location>
        <begin position="318"/>
        <end position="358"/>
    </location>
</feature>
<gene>
    <name evidence="2" type="primary">Dyak\GE20098</name>
    <name evidence="2" type="synonym">dyak_GLEANR_3947</name>
    <name evidence="2" type="synonym">GE20098</name>
    <name evidence="2" type="ORF">Dyak_GE20098</name>
</gene>
<feature type="compositionally biased region" description="Polar residues" evidence="1">
    <location>
        <begin position="777"/>
        <end position="787"/>
    </location>
</feature>
<feature type="compositionally biased region" description="Basic and acidic residues" evidence="1">
    <location>
        <begin position="624"/>
        <end position="633"/>
    </location>
</feature>
<feature type="region of interest" description="Disordered" evidence="1">
    <location>
        <begin position="1317"/>
        <end position="1347"/>
    </location>
</feature>
<feature type="compositionally biased region" description="Polar residues" evidence="1">
    <location>
        <begin position="99"/>
        <end position="111"/>
    </location>
</feature>
<dbReference type="KEGG" id="dya:Dyak_GE20098"/>
<feature type="region of interest" description="Disordered" evidence="1">
    <location>
        <begin position="1016"/>
        <end position="1092"/>
    </location>
</feature>
<feature type="compositionally biased region" description="Low complexity" evidence="1">
    <location>
        <begin position="634"/>
        <end position="668"/>
    </location>
</feature>
<protein>
    <submittedName>
        <fullName evidence="2">Uncharacterized protein, isoform A</fullName>
    </submittedName>
</protein>
<sequence length="1463" mass="164760">MYGGFQRNHHSCCCQKMHPCVTERKKAMLGKGYKLGGTVLQEGIQKSGQEAQRTTKIGVTFPSKFSKPKGQEDPCKDNSTRNLLTGKTLLTKVGSMSKSLASQGIQNPKSKPNLEQDQKALAKIKPKRRRGKKTPKRSTAGNIEQPFDDDGICMKNLFGSQLFSGNSNYQILKTLVPEGRLQKDSKLERPLSFSMRPALPPPDLQSINSSSKALTFTKKKGFRRGRKPFPCETSTQTIEEDCDPVLCCLEQIRNQLASKTPENQEKNLPRCFAEKSTNVGSIQNERNEAGVETFEQSSPNEAIEPGKDDKSENLKPSDPQQATSLGSFKKNSPRSSLNTLQQPKSRINNLENKGTSPITLPKSSLESSEAQKESEEKEETNLTPEEGDLKIPNDEETAFVNVPKPILKPCICLCRLPRVFPKCTRVMMPSSVCQPHFMNGCRMTRWQNQRQPNQHCCQCINTQGNQNQIPSITASLKDDIPYEQVASEICNHSNSKSCLDHCENPITTGQRSIMKRESVEPNQRLGERTLNKNICFRECVSTYSQSTENQLPANECPQYHCNESYASSRTDIDCDNVDRSSNCDFRSSNSVKSSDQTSVVSGSNSSYTVPSINPSERASLSEASKSEIPKDSSSKINSNISSNESLSSSRKTSRTSSLRSNSKTNKSSAPNEVSRFGNKNQVLPHNQTENKRNRRLGKRISSGVETFAEDSIDCGHDEFSEKAEAQTPNNSFSEAVRACQKCSDHLISERKRKASSHKSQEQKADSSKESISSRSSGQRNNFESFPNGTVVPKQTIDQSCNRNRGVSFKQRSQSAPECWILQFPKRNPTNRSEKSHLNSPANCRESQRCPENVLVLQDETCESDSDDYELVRCNHLSTENETSNENCGACKTPDYSINASILNELKKEESSISPTQSQRTFILVDSQHPNDLNISQQDQEREKPPMVQVPFRMSSTEDLGILQPKNWRELGLKFTMLHANQFQMAPATTNHVALPTRIPKMDENQNSNFPVGQMNDVFVPASSPPTRTNTAEQSIERRSRNLHQPGTSDSFSSVYPSSRRKISSENRSNDPRKISNAEIRVVQKNDSNNSNSERFISVSNQHSEQLNVYNENQFRQDESGNCYRKSDYRSDQSQLYNHQFETGLHNSEAGVSGYSEIHSIPTVLTWTNPAQNSQLAASNKSNATERSTDVETLETVTLMQPRKLRSCESAGIRNQANINENIVLIETRTPCNRENLLQTCGRPPCNSCPHHYTGLPPSHRQGFMQPPDHLLEPQISMSAPQNVTPFDEGYLIDPRDQWMTTKSPASAPAVQHPYQMKEPYQPKPRSHHQFQEPVHPPQSSFQPTNPGHYPQLTENIRMLPDGFYDRTVNKYNIARMDSNFQPPQFPLEPQFLHGEQHPAFRQPACPYGNQCHPQLMMASFPDPNRRYVPPQNQYPAEMENQLSMFWTQQNVNLDYYDQSEYQT</sequence>
<feature type="compositionally biased region" description="Basic and acidic residues" evidence="1">
    <location>
        <begin position="758"/>
        <end position="768"/>
    </location>
</feature>
<keyword evidence="3" id="KW-1185">Reference proteome</keyword>
<feature type="compositionally biased region" description="Polar residues" evidence="1">
    <location>
        <begin position="585"/>
        <end position="623"/>
    </location>
</feature>
<feature type="compositionally biased region" description="Basic residues" evidence="1">
    <location>
        <begin position="122"/>
        <end position="136"/>
    </location>
</feature>
<feature type="compositionally biased region" description="Polar residues" evidence="1">
    <location>
        <begin position="795"/>
        <end position="808"/>
    </location>
</feature>
<reference evidence="2 3" key="2">
    <citation type="journal article" date="2007" name="PLoS Biol.">
        <title>Principles of genome evolution in the Drosophila melanogaster species group.</title>
        <authorList>
            <person name="Ranz J.M."/>
            <person name="Maurin D."/>
            <person name="Chan Y.S."/>
            <person name="von Grotthuss M."/>
            <person name="Hillier L.W."/>
            <person name="Roote J."/>
            <person name="Ashburner M."/>
            <person name="Bergman C.M."/>
        </authorList>
    </citation>
    <scope>NUCLEOTIDE SEQUENCE [LARGE SCALE GENOMIC DNA]</scope>
    <source>
        <strain evidence="3">Tai18E2 / Tucson 14021-0261.01</strain>
    </source>
</reference>
<feature type="compositionally biased region" description="Basic and acidic residues" evidence="1">
    <location>
        <begin position="304"/>
        <end position="315"/>
    </location>
</feature>
<dbReference type="EMBL" id="CM000159">
    <property type="protein sequence ID" value="EDW94336.2"/>
    <property type="molecule type" value="Genomic_DNA"/>
</dbReference>
<feature type="region of interest" description="Disordered" evidence="1">
    <location>
        <begin position="748"/>
        <end position="808"/>
    </location>
</feature>
<accession>B4PGU7</accession>
<dbReference type="HOGENOM" id="CLU_006128_0_0_1"/>
<reference evidence="2 3" key="1">
    <citation type="journal article" date="2007" name="Nature">
        <title>Evolution of genes and genomes on the Drosophila phylogeny.</title>
        <authorList>
            <consortium name="Drosophila 12 Genomes Consortium"/>
            <person name="Clark A.G."/>
            <person name="Eisen M.B."/>
            <person name="Smith D.R."/>
            <person name="Bergman C.M."/>
            <person name="Oliver B."/>
            <person name="Markow T.A."/>
            <person name="Kaufman T.C."/>
            <person name="Kellis M."/>
            <person name="Gelbart W."/>
            <person name="Iyer V.N."/>
            <person name="Pollard D.A."/>
            <person name="Sackton T.B."/>
            <person name="Larracuente A.M."/>
            <person name="Singh N.D."/>
            <person name="Abad J.P."/>
            <person name="Abt D.N."/>
            <person name="Adryan B."/>
            <person name="Aguade M."/>
            <person name="Akashi H."/>
            <person name="Anderson W.W."/>
            <person name="Aquadro C.F."/>
            <person name="Ardell D.H."/>
            <person name="Arguello R."/>
            <person name="Artieri C.G."/>
            <person name="Barbash D.A."/>
            <person name="Barker D."/>
            <person name="Barsanti P."/>
            <person name="Batterham P."/>
            <person name="Batzoglou S."/>
            <person name="Begun D."/>
            <person name="Bhutkar A."/>
            <person name="Blanco E."/>
            <person name="Bosak S.A."/>
            <person name="Bradley R.K."/>
            <person name="Brand A.D."/>
            <person name="Brent M.R."/>
            <person name="Brooks A.N."/>
            <person name="Brown R.H."/>
            <person name="Butlin R.K."/>
            <person name="Caggese C."/>
            <person name="Calvi B.R."/>
            <person name="Bernardo de Carvalho A."/>
            <person name="Caspi A."/>
            <person name="Castrezana S."/>
            <person name="Celniker S.E."/>
            <person name="Chang J.L."/>
            <person name="Chapple C."/>
            <person name="Chatterji S."/>
            <person name="Chinwalla A."/>
            <person name="Civetta A."/>
            <person name="Clifton S.W."/>
            <person name="Comeron J.M."/>
            <person name="Costello J.C."/>
            <person name="Coyne J.A."/>
            <person name="Daub J."/>
            <person name="David R.G."/>
            <person name="Delcher A.L."/>
            <person name="Delehaunty K."/>
            <person name="Do C.B."/>
            <person name="Ebling H."/>
            <person name="Edwards K."/>
            <person name="Eickbush T."/>
            <person name="Evans J.D."/>
            <person name="Filipski A."/>
            <person name="Findeiss S."/>
            <person name="Freyhult E."/>
            <person name="Fulton L."/>
            <person name="Fulton R."/>
            <person name="Garcia A.C."/>
            <person name="Gardiner A."/>
            <person name="Garfield D.A."/>
            <person name="Garvin B.E."/>
            <person name="Gibson G."/>
            <person name="Gilbert D."/>
            <person name="Gnerre S."/>
            <person name="Godfrey J."/>
            <person name="Good R."/>
            <person name="Gotea V."/>
            <person name="Gravely B."/>
            <person name="Greenberg A.J."/>
            <person name="Griffiths-Jones S."/>
            <person name="Gross S."/>
            <person name="Guigo R."/>
            <person name="Gustafson E.A."/>
            <person name="Haerty W."/>
            <person name="Hahn M.W."/>
            <person name="Halligan D.L."/>
            <person name="Halpern A.L."/>
            <person name="Halter G.M."/>
            <person name="Han M.V."/>
            <person name="Heger A."/>
            <person name="Hillier L."/>
            <person name="Hinrichs A.S."/>
            <person name="Holmes I."/>
            <person name="Hoskins R.A."/>
            <person name="Hubisz M.J."/>
            <person name="Hultmark D."/>
            <person name="Huntley M.A."/>
            <person name="Jaffe D.B."/>
            <person name="Jagadeeshan S."/>
            <person name="Jeck W.R."/>
            <person name="Johnson J."/>
            <person name="Jones C.D."/>
            <person name="Jordan W.C."/>
            <person name="Karpen G.H."/>
            <person name="Kataoka E."/>
            <person name="Keightley P.D."/>
            <person name="Kheradpour P."/>
            <person name="Kirkness E.F."/>
            <person name="Koerich L.B."/>
            <person name="Kristiansen K."/>
            <person name="Kudrna D."/>
            <person name="Kulathinal R.J."/>
            <person name="Kumar S."/>
            <person name="Kwok R."/>
            <person name="Lander E."/>
            <person name="Langley C.H."/>
            <person name="Lapoint R."/>
            <person name="Lazzaro B.P."/>
            <person name="Lee S.J."/>
            <person name="Levesque L."/>
            <person name="Li R."/>
            <person name="Lin C.F."/>
            <person name="Lin M.F."/>
            <person name="Lindblad-Toh K."/>
            <person name="Llopart A."/>
            <person name="Long M."/>
            <person name="Low L."/>
            <person name="Lozovsky E."/>
            <person name="Lu J."/>
            <person name="Luo M."/>
            <person name="Machado C.A."/>
            <person name="Makalowski W."/>
            <person name="Marzo M."/>
            <person name="Matsuda M."/>
            <person name="Matzkin L."/>
            <person name="McAllister B."/>
            <person name="McBride C.S."/>
            <person name="McKernan B."/>
            <person name="McKernan K."/>
            <person name="Mendez-Lago M."/>
            <person name="Minx P."/>
            <person name="Mollenhauer M.U."/>
            <person name="Montooth K."/>
            <person name="Mount S.M."/>
            <person name="Mu X."/>
            <person name="Myers E."/>
            <person name="Negre B."/>
            <person name="Newfeld S."/>
            <person name="Nielsen R."/>
            <person name="Noor M.A."/>
            <person name="O'Grady P."/>
            <person name="Pachter L."/>
            <person name="Papaceit M."/>
            <person name="Parisi M.J."/>
            <person name="Parisi M."/>
            <person name="Parts L."/>
            <person name="Pedersen J.S."/>
            <person name="Pesole G."/>
            <person name="Phillippy A.M."/>
            <person name="Ponting C.P."/>
            <person name="Pop M."/>
            <person name="Porcelli D."/>
            <person name="Powell J.R."/>
            <person name="Prohaska S."/>
            <person name="Pruitt K."/>
            <person name="Puig M."/>
            <person name="Quesneville H."/>
            <person name="Ram K.R."/>
            <person name="Rand D."/>
            <person name="Rasmussen M.D."/>
            <person name="Reed L.K."/>
            <person name="Reenan R."/>
            <person name="Reily A."/>
            <person name="Remington K.A."/>
            <person name="Rieger T.T."/>
            <person name="Ritchie M.G."/>
            <person name="Robin C."/>
            <person name="Rogers Y.H."/>
            <person name="Rohde C."/>
            <person name="Rozas J."/>
            <person name="Rubenfield M.J."/>
            <person name="Ruiz A."/>
            <person name="Russo S."/>
            <person name="Salzberg S.L."/>
            <person name="Sanchez-Gracia A."/>
            <person name="Saranga D.J."/>
            <person name="Sato H."/>
            <person name="Schaeffer S.W."/>
            <person name="Schatz M.C."/>
            <person name="Schlenke T."/>
            <person name="Schwartz R."/>
            <person name="Segarra C."/>
            <person name="Singh R.S."/>
            <person name="Sirot L."/>
            <person name="Sirota M."/>
            <person name="Sisneros N.B."/>
            <person name="Smith C.D."/>
            <person name="Smith T.F."/>
            <person name="Spieth J."/>
            <person name="Stage D.E."/>
            <person name="Stark A."/>
            <person name="Stephan W."/>
            <person name="Strausberg R.L."/>
            <person name="Strempel S."/>
            <person name="Sturgill D."/>
            <person name="Sutton G."/>
            <person name="Sutton G.G."/>
            <person name="Tao W."/>
            <person name="Teichmann S."/>
            <person name="Tobari Y.N."/>
            <person name="Tomimura Y."/>
            <person name="Tsolas J.M."/>
            <person name="Valente V.L."/>
            <person name="Venter E."/>
            <person name="Venter J.C."/>
            <person name="Vicario S."/>
            <person name="Vieira F.G."/>
            <person name="Vilella A.J."/>
            <person name="Villasante A."/>
            <person name="Walenz B."/>
            <person name="Wang J."/>
            <person name="Wasserman M."/>
            <person name="Watts T."/>
            <person name="Wilson D."/>
            <person name="Wilson R.K."/>
            <person name="Wing R.A."/>
            <person name="Wolfner M.F."/>
            <person name="Wong A."/>
            <person name="Wong G.K."/>
            <person name="Wu C.I."/>
            <person name="Wu G."/>
            <person name="Yamamoto D."/>
            <person name="Yang H.P."/>
            <person name="Yang S.P."/>
            <person name="Yorke J.A."/>
            <person name="Yoshida K."/>
            <person name="Zdobnov E."/>
            <person name="Zhang P."/>
            <person name="Zhang Y."/>
            <person name="Zimin A.V."/>
            <person name="Baldwin J."/>
            <person name="Abdouelleil A."/>
            <person name="Abdulkadir J."/>
            <person name="Abebe A."/>
            <person name="Abera B."/>
            <person name="Abreu J."/>
            <person name="Acer S.C."/>
            <person name="Aftuck L."/>
            <person name="Alexander A."/>
            <person name="An P."/>
            <person name="Anderson E."/>
            <person name="Anderson S."/>
            <person name="Arachi H."/>
            <person name="Azer M."/>
            <person name="Bachantsang P."/>
            <person name="Barry A."/>
            <person name="Bayul T."/>
            <person name="Berlin A."/>
            <person name="Bessette D."/>
            <person name="Bloom T."/>
            <person name="Blye J."/>
            <person name="Boguslavskiy L."/>
            <person name="Bonnet C."/>
            <person name="Boukhgalter B."/>
            <person name="Bourzgui I."/>
            <person name="Brown A."/>
            <person name="Cahill P."/>
            <person name="Channer S."/>
            <person name="Cheshatsang Y."/>
            <person name="Chuda L."/>
            <person name="Citroen M."/>
            <person name="Collymore A."/>
            <person name="Cooke P."/>
            <person name="Costello M."/>
            <person name="D'Aco K."/>
            <person name="Daza R."/>
            <person name="De Haan G."/>
            <person name="DeGray S."/>
            <person name="DeMaso C."/>
            <person name="Dhargay N."/>
            <person name="Dooley K."/>
            <person name="Dooley E."/>
            <person name="Doricent M."/>
            <person name="Dorje P."/>
            <person name="Dorjee K."/>
            <person name="Dupes A."/>
            <person name="Elong R."/>
            <person name="Falk J."/>
            <person name="Farina A."/>
            <person name="Faro S."/>
            <person name="Ferguson D."/>
            <person name="Fisher S."/>
            <person name="Foley C.D."/>
            <person name="Franke A."/>
            <person name="Friedrich D."/>
            <person name="Gadbois L."/>
            <person name="Gearin G."/>
            <person name="Gearin C.R."/>
            <person name="Giannoukos G."/>
            <person name="Goode T."/>
            <person name="Graham J."/>
            <person name="Grandbois E."/>
            <person name="Grewal S."/>
            <person name="Gyaltsen K."/>
            <person name="Hafez N."/>
            <person name="Hagos B."/>
            <person name="Hall J."/>
            <person name="Henson C."/>
            <person name="Hollinger A."/>
            <person name="Honan T."/>
            <person name="Huard M.D."/>
            <person name="Hughes L."/>
            <person name="Hurhula B."/>
            <person name="Husby M.E."/>
            <person name="Kamat A."/>
            <person name="Kanga B."/>
            <person name="Kashin S."/>
            <person name="Khazanovich D."/>
            <person name="Kisner P."/>
            <person name="Lance K."/>
            <person name="Lara M."/>
            <person name="Lee W."/>
            <person name="Lennon N."/>
            <person name="Letendre F."/>
            <person name="LeVine R."/>
            <person name="Lipovsky A."/>
            <person name="Liu X."/>
            <person name="Liu J."/>
            <person name="Liu S."/>
            <person name="Lokyitsang T."/>
            <person name="Lokyitsang Y."/>
            <person name="Lubonja R."/>
            <person name="Lui A."/>
            <person name="MacDonald P."/>
            <person name="Magnisalis V."/>
            <person name="Maru K."/>
            <person name="Matthews C."/>
            <person name="McCusker W."/>
            <person name="McDonough S."/>
            <person name="Mehta T."/>
            <person name="Meldrim J."/>
            <person name="Meneus L."/>
            <person name="Mihai O."/>
            <person name="Mihalev A."/>
            <person name="Mihova T."/>
            <person name="Mittelman R."/>
            <person name="Mlenga V."/>
            <person name="Montmayeur A."/>
            <person name="Mulrain L."/>
            <person name="Navidi A."/>
            <person name="Naylor J."/>
            <person name="Negash T."/>
            <person name="Nguyen T."/>
            <person name="Nguyen N."/>
            <person name="Nicol R."/>
            <person name="Norbu C."/>
            <person name="Norbu N."/>
            <person name="Novod N."/>
            <person name="O'Neill B."/>
            <person name="Osman S."/>
            <person name="Markiewicz E."/>
            <person name="Oyono O.L."/>
            <person name="Patti C."/>
            <person name="Phunkhang P."/>
            <person name="Pierre F."/>
            <person name="Priest M."/>
            <person name="Raghuraman S."/>
            <person name="Rege F."/>
            <person name="Reyes R."/>
            <person name="Rise C."/>
            <person name="Rogov P."/>
            <person name="Ross K."/>
            <person name="Ryan E."/>
            <person name="Settipalli S."/>
            <person name="Shea T."/>
            <person name="Sherpa N."/>
            <person name="Shi L."/>
            <person name="Shih D."/>
            <person name="Sparrow T."/>
            <person name="Spaulding J."/>
            <person name="Stalker J."/>
            <person name="Stange-Thomann N."/>
            <person name="Stavropoulos S."/>
            <person name="Stone C."/>
            <person name="Strader C."/>
            <person name="Tesfaye S."/>
            <person name="Thomson T."/>
            <person name="Thoulutsang Y."/>
            <person name="Thoulutsang D."/>
            <person name="Topham K."/>
            <person name="Topping I."/>
            <person name="Tsamla T."/>
            <person name="Vassiliev H."/>
            <person name="Vo A."/>
            <person name="Wangchuk T."/>
            <person name="Wangdi T."/>
            <person name="Weiand M."/>
            <person name="Wilkinson J."/>
            <person name="Wilson A."/>
            <person name="Yadav S."/>
            <person name="Young G."/>
            <person name="Yu Q."/>
            <person name="Zembek L."/>
            <person name="Zhong D."/>
            <person name="Zimmer A."/>
            <person name="Zwirko Z."/>
            <person name="Jaffe D.B."/>
            <person name="Alvarez P."/>
            <person name="Brockman W."/>
            <person name="Butler J."/>
            <person name="Chin C."/>
            <person name="Gnerre S."/>
            <person name="Grabherr M."/>
            <person name="Kleber M."/>
            <person name="Mauceli E."/>
            <person name="MacCallum I."/>
        </authorList>
    </citation>
    <scope>NUCLEOTIDE SEQUENCE [LARGE SCALE GENOMIC DNA]</scope>
    <source>
        <strain evidence="3">Tai18E2 / Tucson 14021-0261.01</strain>
    </source>
</reference>
<evidence type="ECO:0000256" key="1">
    <source>
        <dbReference type="SAM" id="MobiDB-lite"/>
    </source>
</evidence>
<name>B4PGU7_DROYA</name>
<organism evidence="2 3">
    <name type="scientific">Drosophila yakuba</name>
    <name type="common">Fruit fly</name>
    <dbReference type="NCBI Taxonomy" id="7245"/>
    <lineage>
        <taxon>Eukaryota</taxon>
        <taxon>Metazoa</taxon>
        <taxon>Ecdysozoa</taxon>
        <taxon>Arthropoda</taxon>
        <taxon>Hexapoda</taxon>
        <taxon>Insecta</taxon>
        <taxon>Pterygota</taxon>
        <taxon>Neoptera</taxon>
        <taxon>Endopterygota</taxon>
        <taxon>Diptera</taxon>
        <taxon>Brachycera</taxon>
        <taxon>Muscomorpha</taxon>
        <taxon>Ephydroidea</taxon>
        <taxon>Drosophilidae</taxon>
        <taxon>Drosophila</taxon>
        <taxon>Sophophora</taxon>
    </lineage>
</organism>
<dbReference type="Proteomes" id="UP000002282">
    <property type="component" value="Chromosome 3L"/>
</dbReference>
<feature type="compositionally biased region" description="Polar residues" evidence="1">
    <location>
        <begin position="677"/>
        <end position="687"/>
    </location>
</feature>
<dbReference type="OrthoDB" id="7872381at2759"/>
<feature type="region of interest" description="Disordered" evidence="1">
    <location>
        <begin position="289"/>
        <end position="390"/>
    </location>
</feature>
<evidence type="ECO:0000313" key="3">
    <source>
        <dbReference type="Proteomes" id="UP000002282"/>
    </source>
</evidence>
<feature type="compositionally biased region" description="Polar residues" evidence="1">
    <location>
        <begin position="1024"/>
        <end position="1033"/>
    </location>
</feature>